<dbReference type="PIRSF" id="PIRSF002741">
    <property type="entry name" value="MppA"/>
    <property type="match status" value="1"/>
</dbReference>
<dbReference type="Pfam" id="PF00496">
    <property type="entry name" value="SBP_bac_5"/>
    <property type="match status" value="1"/>
</dbReference>
<gene>
    <name evidence="5" type="ORF">NK718_05620</name>
</gene>
<dbReference type="PROSITE" id="PS51318">
    <property type="entry name" value="TAT"/>
    <property type="match status" value="1"/>
</dbReference>
<feature type="domain" description="Solute-binding protein family 5" evidence="4">
    <location>
        <begin position="105"/>
        <end position="456"/>
    </location>
</feature>
<evidence type="ECO:0000256" key="1">
    <source>
        <dbReference type="ARBA" id="ARBA00004418"/>
    </source>
</evidence>
<comment type="similarity">
    <text evidence="2">Belongs to the bacterial solute-binding protein 5 family.</text>
</comment>
<comment type="caution">
    <text evidence="5">The sequence shown here is derived from an EMBL/GenBank/DDBJ whole genome shotgun (WGS) entry which is preliminary data.</text>
</comment>
<keyword evidence="6" id="KW-1185">Reference proteome</keyword>
<dbReference type="SUPFAM" id="SSF53850">
    <property type="entry name" value="Periplasmic binding protein-like II"/>
    <property type="match status" value="1"/>
</dbReference>
<name>A0ABT1L918_9HYPH</name>
<evidence type="ECO:0000313" key="6">
    <source>
        <dbReference type="Proteomes" id="UP001205890"/>
    </source>
</evidence>
<evidence type="ECO:0000256" key="3">
    <source>
        <dbReference type="ARBA" id="ARBA00022729"/>
    </source>
</evidence>
<evidence type="ECO:0000313" key="5">
    <source>
        <dbReference type="EMBL" id="MCP8937987.1"/>
    </source>
</evidence>
<proteinExistence type="inferred from homology"/>
<organism evidence="5 6">
    <name type="scientific">Alsobacter ponti</name>
    <dbReference type="NCBI Taxonomy" id="2962936"/>
    <lineage>
        <taxon>Bacteria</taxon>
        <taxon>Pseudomonadati</taxon>
        <taxon>Pseudomonadota</taxon>
        <taxon>Alphaproteobacteria</taxon>
        <taxon>Hyphomicrobiales</taxon>
        <taxon>Alsobacteraceae</taxon>
        <taxon>Alsobacter</taxon>
    </lineage>
</organism>
<protein>
    <submittedName>
        <fullName evidence="5">ABC transporter substrate-binding protein</fullName>
    </submittedName>
</protein>
<accession>A0ABT1L918</accession>
<dbReference type="PROSITE" id="PS01040">
    <property type="entry name" value="SBP_BACTERIAL_5"/>
    <property type="match status" value="1"/>
</dbReference>
<dbReference type="EMBL" id="JANCLU010000004">
    <property type="protein sequence ID" value="MCP8937987.1"/>
    <property type="molecule type" value="Genomic_DNA"/>
</dbReference>
<dbReference type="PANTHER" id="PTHR30290">
    <property type="entry name" value="PERIPLASMIC BINDING COMPONENT OF ABC TRANSPORTER"/>
    <property type="match status" value="1"/>
</dbReference>
<comment type="subcellular location">
    <subcellularLocation>
        <location evidence="1">Periplasm</location>
    </subcellularLocation>
</comment>
<evidence type="ECO:0000256" key="2">
    <source>
        <dbReference type="ARBA" id="ARBA00005695"/>
    </source>
</evidence>
<reference evidence="5 6" key="1">
    <citation type="submission" date="2022-07" db="EMBL/GenBank/DDBJ databases">
        <authorList>
            <person name="Li W.-J."/>
            <person name="Deng Q.-Q."/>
        </authorList>
    </citation>
    <scope>NUCLEOTIDE SEQUENCE [LARGE SCALE GENOMIC DNA]</scope>
    <source>
        <strain evidence="5 6">SYSU M60028</strain>
    </source>
</reference>
<dbReference type="InterPro" id="IPR006311">
    <property type="entry name" value="TAT_signal"/>
</dbReference>
<evidence type="ECO:0000259" key="4">
    <source>
        <dbReference type="Pfam" id="PF00496"/>
    </source>
</evidence>
<dbReference type="Gene3D" id="3.10.105.10">
    <property type="entry name" value="Dipeptide-binding Protein, Domain 3"/>
    <property type="match status" value="1"/>
</dbReference>
<dbReference type="Gene3D" id="3.40.190.10">
    <property type="entry name" value="Periplasmic binding protein-like II"/>
    <property type="match status" value="1"/>
</dbReference>
<dbReference type="Proteomes" id="UP001205890">
    <property type="component" value="Unassembled WGS sequence"/>
</dbReference>
<dbReference type="InterPro" id="IPR000914">
    <property type="entry name" value="SBP_5_dom"/>
</dbReference>
<dbReference type="InterPro" id="IPR023765">
    <property type="entry name" value="SBP_5_CS"/>
</dbReference>
<dbReference type="InterPro" id="IPR039424">
    <property type="entry name" value="SBP_5"/>
</dbReference>
<keyword evidence="3" id="KW-0732">Signal</keyword>
<dbReference type="Gene3D" id="3.90.76.10">
    <property type="entry name" value="Dipeptide-binding Protein, Domain 1"/>
    <property type="match status" value="1"/>
</dbReference>
<dbReference type="RefSeq" id="WP_254739458.1">
    <property type="nucleotide sequence ID" value="NZ_JANCLU010000004.1"/>
</dbReference>
<dbReference type="InterPro" id="IPR030678">
    <property type="entry name" value="Peptide/Ni-bd"/>
</dbReference>
<sequence>MTDPMEHPVLKDATRELREGRLDRRAFLRVATLLGVSAGAAYGMAGLPAPALAQTAQPKKGGTLRLGMRVHDLSSPHTYSWIEAANAGRQTLDYLTQTGPDNVTRPHLVAKWTASPDLKVWTFELRKDVKWRKGGRTFNADDAIWNINRVLDAKTGSSVVGLLKGFILEEYETGEKDDKGAAKKSTRLWAPNAIEKVDEFTFRLNGKAANLAIPEALYHYPFLMLDPAEGGKFGVGSNGTGAYELTELEIGRRAVFTARKDGYFAGGPWIERFEIIDIGEDPAAAVAALASKQIDMEYQGSIATLPAMEKLTHLQMFKVDTAYTAVARVHPIKPFDDKRVRQALRYATDTEATLKAAHRGLGLPGDHHHVAPVHPEYAPNIAQKHDVAKAKALLAEAGYPNGIDAEIACRPQPDWELLAVQTMVEQWKAAGIRVKINVMPSAQYWDVWTKVPFGFTTWAHRPLGTMVLGLAYRTGASWNEANWSNAEFDKLITEAEGYLDVEKRRQVMAKLEQILLEDGPVVVPLWRALFAHADKKVKGYQLHPSVYIDVYKIWVEA</sequence>
<dbReference type="CDD" id="cd08503">
    <property type="entry name" value="PBP2_NikA_DppA_OppA_like_17"/>
    <property type="match status" value="1"/>
</dbReference>